<dbReference type="Proteomes" id="UP000259328">
    <property type="component" value="Chromosome"/>
</dbReference>
<gene>
    <name evidence="1" type="ORF">NCTC10124_00979</name>
</gene>
<organism evidence="1 2">
    <name type="scientific">Mycoplasmopsis synoviae</name>
    <name type="common">Mycoplasma synoviae</name>
    <dbReference type="NCBI Taxonomy" id="2109"/>
    <lineage>
        <taxon>Bacteria</taxon>
        <taxon>Bacillati</taxon>
        <taxon>Mycoplasmatota</taxon>
        <taxon>Mycoplasmoidales</taxon>
        <taxon>Metamycoplasmataceae</taxon>
        <taxon>Mycoplasmopsis</taxon>
    </lineage>
</organism>
<feature type="non-terminal residue" evidence="1">
    <location>
        <position position="35"/>
    </location>
</feature>
<evidence type="ECO:0000313" key="1">
    <source>
        <dbReference type="EMBL" id="SYV93248.1"/>
    </source>
</evidence>
<proteinExistence type="predicted"/>
<accession>A0A3B0P7X0</accession>
<sequence>MQTMTSSLKEGLVALFLTSDKKSISLNSILRKKDW</sequence>
<evidence type="ECO:0000313" key="2">
    <source>
        <dbReference type="Proteomes" id="UP000259328"/>
    </source>
</evidence>
<name>A0A3B0P7X0_MYCSY</name>
<dbReference type="EMBL" id="LS991953">
    <property type="protein sequence ID" value="SYV93248.1"/>
    <property type="molecule type" value="Genomic_DNA"/>
</dbReference>
<dbReference type="AlphaFoldDB" id="A0A3B0P7X0"/>
<reference evidence="2" key="1">
    <citation type="submission" date="2018-06" db="EMBL/GenBank/DDBJ databases">
        <authorList>
            <consortium name="Pathogen Informatics"/>
        </authorList>
    </citation>
    <scope>NUCLEOTIDE SEQUENCE [LARGE SCALE GENOMIC DNA]</scope>
    <source>
        <strain evidence="2">NCTC10124</strain>
    </source>
</reference>
<protein>
    <submittedName>
        <fullName evidence="1">Uncharacterized protein</fullName>
    </submittedName>
</protein>